<gene>
    <name evidence="9" type="ORF">RMAECT_0914</name>
</gene>
<protein>
    <submittedName>
        <fullName evidence="9">D-ala-D-ala dipeptidase family protein</fullName>
    </submittedName>
</protein>
<evidence type="ECO:0000256" key="2">
    <source>
        <dbReference type="ARBA" id="ARBA00022670"/>
    </source>
</evidence>
<evidence type="ECO:0000313" key="10">
    <source>
        <dbReference type="Proteomes" id="UP000033591"/>
    </source>
</evidence>
<keyword evidence="7" id="KW-0482">Metalloprotease</keyword>
<dbReference type="GO" id="GO:0006508">
    <property type="term" value="P:proteolysis"/>
    <property type="evidence" value="ECO:0007669"/>
    <property type="project" value="UniProtKB-KW"/>
</dbReference>
<evidence type="ECO:0000256" key="8">
    <source>
        <dbReference type="ARBA" id="ARBA00023316"/>
    </source>
</evidence>
<evidence type="ECO:0000256" key="1">
    <source>
        <dbReference type="ARBA" id="ARBA00001362"/>
    </source>
</evidence>
<dbReference type="GO" id="GO:0071555">
    <property type="term" value="P:cell wall organization"/>
    <property type="evidence" value="ECO:0007669"/>
    <property type="project" value="UniProtKB-KW"/>
</dbReference>
<keyword evidence="8" id="KW-0961">Cell wall biogenesis/degradation</keyword>
<dbReference type="PANTHER" id="PTHR43126:SF1">
    <property type="entry name" value="D-ALANYL-D-ALANINE DIPEPTIDASE"/>
    <property type="match status" value="1"/>
</dbReference>
<name>A0A0F3PHG1_RICRH</name>
<keyword evidence="5" id="KW-0862">Zinc</keyword>
<dbReference type="GO" id="GO:0008237">
    <property type="term" value="F:metallopeptidase activity"/>
    <property type="evidence" value="ECO:0007669"/>
    <property type="project" value="UniProtKB-KW"/>
</dbReference>
<keyword evidence="3" id="KW-0479">Metal-binding</keyword>
<dbReference type="PANTHER" id="PTHR43126">
    <property type="entry name" value="D-ALANYL-D-ALANINE DIPEPTIDASE"/>
    <property type="match status" value="1"/>
</dbReference>
<evidence type="ECO:0000256" key="3">
    <source>
        <dbReference type="ARBA" id="ARBA00022723"/>
    </source>
</evidence>
<accession>A0A0F3PHG1</accession>
<keyword evidence="4" id="KW-0378">Hydrolase</keyword>
<evidence type="ECO:0000313" key="9">
    <source>
        <dbReference type="EMBL" id="KJV79366.1"/>
    </source>
</evidence>
<dbReference type="AlphaFoldDB" id="A0A0F3PHG1"/>
<dbReference type="Gene3D" id="3.30.1380.10">
    <property type="match status" value="1"/>
</dbReference>
<keyword evidence="6" id="KW-0224">Dipeptidase</keyword>
<reference evidence="9 10" key="1">
    <citation type="submission" date="2015-01" db="EMBL/GenBank/DDBJ databases">
        <title>Genome Sequencing of Rickettsiales.</title>
        <authorList>
            <person name="Daugherty S.C."/>
            <person name="Su Q."/>
            <person name="Abolude K."/>
            <person name="Beier-Sexton M."/>
            <person name="Carlyon J.A."/>
            <person name="Carter R."/>
            <person name="Day N.P."/>
            <person name="Dumler S.J."/>
            <person name="Dyachenko V."/>
            <person name="Godinez A."/>
            <person name="Kurtti T.J."/>
            <person name="Lichay M."/>
            <person name="Mullins K.E."/>
            <person name="Ott S."/>
            <person name="Pappas-Brown V."/>
            <person name="Paris D.H."/>
            <person name="Patel P."/>
            <person name="Richards A.L."/>
            <person name="Sadzewicz L."/>
            <person name="Sears K."/>
            <person name="Seidman D."/>
            <person name="Sengamalay N."/>
            <person name="Stenos J."/>
            <person name="Tallon L.J."/>
            <person name="Vincent G."/>
            <person name="Fraser C.M."/>
            <person name="Munderloh U."/>
            <person name="Dunning-Hotopp J.C."/>
        </authorList>
    </citation>
    <scope>NUCLEOTIDE SEQUENCE [LARGE SCALE GENOMIC DNA]</scope>
    <source>
        <strain evidence="9 10">Ect</strain>
    </source>
</reference>
<dbReference type="SUPFAM" id="SSF55166">
    <property type="entry name" value="Hedgehog/DD-peptidase"/>
    <property type="match status" value="1"/>
</dbReference>
<dbReference type="RefSeq" id="WP_014366093.1">
    <property type="nucleotide sequence ID" value="NZ_LAOC01000001.1"/>
</dbReference>
<dbReference type="GO" id="GO:0046872">
    <property type="term" value="F:metal ion binding"/>
    <property type="evidence" value="ECO:0007669"/>
    <property type="project" value="UniProtKB-KW"/>
</dbReference>
<dbReference type="EMBL" id="LAOC01000001">
    <property type="protein sequence ID" value="KJV79366.1"/>
    <property type="molecule type" value="Genomic_DNA"/>
</dbReference>
<keyword evidence="2" id="KW-0645">Protease</keyword>
<dbReference type="Proteomes" id="UP000033591">
    <property type="component" value="Unassembled WGS sequence"/>
</dbReference>
<dbReference type="InterPro" id="IPR000755">
    <property type="entry name" value="A_A_dipeptidase"/>
</dbReference>
<evidence type="ECO:0000256" key="4">
    <source>
        <dbReference type="ARBA" id="ARBA00022801"/>
    </source>
</evidence>
<dbReference type="GO" id="GO:0160237">
    <property type="term" value="F:D-Ala-D-Ala dipeptidase activity"/>
    <property type="evidence" value="ECO:0007669"/>
    <property type="project" value="UniProtKB-EC"/>
</dbReference>
<sequence length="104" mass="12008">MKLILTSLIFIFMSFLPIYAKSLPKGFVYLQDIDPTIIQNMHYYSDENFVGKKVDGYKAPEVTIEAVKALKAVQAEIQKDGYSLIIYDAYRPQNIYKICLNVLY</sequence>
<evidence type="ECO:0000256" key="7">
    <source>
        <dbReference type="ARBA" id="ARBA00023049"/>
    </source>
</evidence>
<dbReference type="InterPro" id="IPR009045">
    <property type="entry name" value="Zn_M74/Hedgehog-like"/>
</dbReference>
<evidence type="ECO:0000256" key="6">
    <source>
        <dbReference type="ARBA" id="ARBA00022997"/>
    </source>
</evidence>
<dbReference type="Pfam" id="PF01427">
    <property type="entry name" value="Peptidase_M15"/>
    <property type="match status" value="1"/>
</dbReference>
<organism evidence="9 10">
    <name type="scientific">Rickettsia rhipicephali str. Ect</name>
    <dbReference type="NCBI Taxonomy" id="1359199"/>
    <lineage>
        <taxon>Bacteria</taxon>
        <taxon>Pseudomonadati</taxon>
        <taxon>Pseudomonadota</taxon>
        <taxon>Alphaproteobacteria</taxon>
        <taxon>Rickettsiales</taxon>
        <taxon>Rickettsiaceae</taxon>
        <taxon>Rickettsieae</taxon>
        <taxon>Rickettsia</taxon>
        <taxon>spotted fever group</taxon>
    </lineage>
</organism>
<evidence type="ECO:0000256" key="5">
    <source>
        <dbReference type="ARBA" id="ARBA00022833"/>
    </source>
</evidence>
<proteinExistence type="predicted"/>
<comment type="caution">
    <text evidence="9">The sequence shown here is derived from an EMBL/GenBank/DDBJ whole genome shotgun (WGS) entry which is preliminary data.</text>
</comment>
<dbReference type="PATRIC" id="fig|1359199.3.peg.897"/>
<comment type="catalytic activity">
    <reaction evidence="1">
        <text>D-alanyl-D-alanine + H2O = 2 D-alanine</text>
        <dbReference type="Rhea" id="RHEA:20661"/>
        <dbReference type="ChEBI" id="CHEBI:15377"/>
        <dbReference type="ChEBI" id="CHEBI:57416"/>
        <dbReference type="ChEBI" id="CHEBI:57822"/>
        <dbReference type="EC" id="3.4.13.22"/>
    </reaction>
</comment>